<dbReference type="PROSITE" id="PS51186">
    <property type="entry name" value="GNAT"/>
    <property type="match status" value="1"/>
</dbReference>
<gene>
    <name evidence="2" type="ORF">D7Z54_12350</name>
</gene>
<sequence>MDNFTIKRIDTMQKKEWEQLMEESRTEGIRHLTKVEREYAIGETLELNRGEALFGAYHMDGNLLAIGGLSKDPYSNDEETGRIRRLYVSPSYRQKGMGSQLLGKIMEYAAYHYEWLVVMADTPRASQFYFSQGFLETVDHAYATHFLKT</sequence>
<dbReference type="InterPro" id="IPR016181">
    <property type="entry name" value="Acyl_CoA_acyltransferase"/>
</dbReference>
<dbReference type="InterPro" id="IPR000182">
    <property type="entry name" value="GNAT_dom"/>
</dbReference>
<organism evidence="2 3">
    <name type="scientific">Salibacterium salarium</name>
    <dbReference type="NCBI Taxonomy" id="284579"/>
    <lineage>
        <taxon>Bacteria</taxon>
        <taxon>Bacillati</taxon>
        <taxon>Bacillota</taxon>
        <taxon>Bacilli</taxon>
        <taxon>Bacillales</taxon>
        <taxon>Bacillaceae</taxon>
    </lineage>
</organism>
<dbReference type="AlphaFoldDB" id="A0A428N3V1"/>
<dbReference type="EMBL" id="RBVX01000010">
    <property type="protein sequence ID" value="RSL33091.1"/>
    <property type="molecule type" value="Genomic_DNA"/>
</dbReference>
<evidence type="ECO:0000313" key="3">
    <source>
        <dbReference type="Proteomes" id="UP000275076"/>
    </source>
</evidence>
<keyword evidence="3" id="KW-1185">Reference proteome</keyword>
<dbReference type="CDD" id="cd04301">
    <property type="entry name" value="NAT_SF"/>
    <property type="match status" value="1"/>
</dbReference>
<dbReference type="Proteomes" id="UP000275076">
    <property type="component" value="Unassembled WGS sequence"/>
</dbReference>
<evidence type="ECO:0000313" key="2">
    <source>
        <dbReference type="EMBL" id="RSL33091.1"/>
    </source>
</evidence>
<feature type="domain" description="N-acetyltransferase" evidence="1">
    <location>
        <begin position="4"/>
        <end position="149"/>
    </location>
</feature>
<keyword evidence="2" id="KW-0808">Transferase</keyword>
<comment type="caution">
    <text evidence="2">The sequence shown here is derived from an EMBL/GenBank/DDBJ whole genome shotgun (WGS) entry which is preliminary data.</text>
</comment>
<name>A0A428N3V1_9BACI</name>
<dbReference type="SUPFAM" id="SSF55729">
    <property type="entry name" value="Acyl-CoA N-acyltransferases (Nat)"/>
    <property type="match status" value="1"/>
</dbReference>
<dbReference type="OrthoDB" id="9815041at2"/>
<dbReference type="GO" id="GO:0016747">
    <property type="term" value="F:acyltransferase activity, transferring groups other than amino-acyl groups"/>
    <property type="evidence" value="ECO:0007669"/>
    <property type="project" value="InterPro"/>
</dbReference>
<dbReference type="RefSeq" id="WP_125556155.1">
    <property type="nucleotide sequence ID" value="NZ_RBVX01000010.1"/>
</dbReference>
<dbReference type="Pfam" id="PF00583">
    <property type="entry name" value="Acetyltransf_1"/>
    <property type="match status" value="1"/>
</dbReference>
<proteinExistence type="predicted"/>
<accession>A0A428N3V1</accession>
<protein>
    <submittedName>
        <fullName evidence="2">GNAT family N-acetyltransferase</fullName>
    </submittedName>
</protein>
<evidence type="ECO:0000259" key="1">
    <source>
        <dbReference type="PROSITE" id="PS51186"/>
    </source>
</evidence>
<dbReference type="Gene3D" id="3.40.630.30">
    <property type="match status" value="1"/>
</dbReference>
<reference evidence="2 3" key="1">
    <citation type="submission" date="2018-10" db="EMBL/GenBank/DDBJ databases">
        <title>Draft genome sequence of Bacillus salarius IM0101, isolated from a hypersaline soil in Inner Mongolia, China.</title>
        <authorList>
            <person name="Yamprayoonswat W."/>
            <person name="Boonvisut S."/>
            <person name="Jumpathong W."/>
            <person name="Sittihan S."/>
            <person name="Ruangsuj P."/>
            <person name="Wanthongcharoen S."/>
            <person name="Thongpramul N."/>
            <person name="Pimmason S."/>
            <person name="Yu B."/>
            <person name="Yasawong M."/>
        </authorList>
    </citation>
    <scope>NUCLEOTIDE SEQUENCE [LARGE SCALE GENOMIC DNA]</scope>
    <source>
        <strain evidence="2 3">IM0101</strain>
    </source>
</reference>